<dbReference type="SMART" id="SM00530">
    <property type="entry name" value="HTH_XRE"/>
    <property type="match status" value="1"/>
</dbReference>
<protein>
    <submittedName>
        <fullName evidence="2">Helix-turn-helix transcriptional regulator</fullName>
    </submittedName>
</protein>
<dbReference type="InterPro" id="IPR001387">
    <property type="entry name" value="Cro/C1-type_HTH"/>
</dbReference>
<dbReference type="PROSITE" id="PS50943">
    <property type="entry name" value="HTH_CROC1"/>
    <property type="match status" value="1"/>
</dbReference>
<sequence length="81" mass="9190">MKIKLKNAHDFKKLLIKSGYTNSSFAQKIDVSSAYVNQIVNEKSFPSPQVAKKITEELEIDFDTIFFIDDGNCLLTKRSTS</sequence>
<evidence type="ECO:0000313" key="2">
    <source>
        <dbReference type="EMBL" id="MDN4525363.1"/>
    </source>
</evidence>
<keyword evidence="3" id="KW-1185">Reference proteome</keyword>
<dbReference type="RefSeq" id="WP_301166402.1">
    <property type="nucleotide sequence ID" value="NZ_JAUHTR010000006.1"/>
</dbReference>
<dbReference type="Proteomes" id="UP001172721">
    <property type="component" value="Unassembled WGS sequence"/>
</dbReference>
<evidence type="ECO:0000313" key="3">
    <source>
        <dbReference type="Proteomes" id="UP001172721"/>
    </source>
</evidence>
<comment type="caution">
    <text evidence="2">The sequence shown here is derived from an EMBL/GenBank/DDBJ whole genome shotgun (WGS) entry which is preliminary data.</text>
</comment>
<accession>A0ABT8HX55</accession>
<proteinExistence type="predicted"/>
<dbReference type="SUPFAM" id="SSF47413">
    <property type="entry name" value="lambda repressor-like DNA-binding domains"/>
    <property type="match status" value="1"/>
</dbReference>
<evidence type="ECO:0000259" key="1">
    <source>
        <dbReference type="PROSITE" id="PS50943"/>
    </source>
</evidence>
<reference evidence="2" key="1">
    <citation type="submission" date="2023-07" db="EMBL/GenBank/DDBJ databases">
        <title>Fictibacillus sp. isolated from freshwater pond.</title>
        <authorList>
            <person name="Kirdat K."/>
            <person name="Bhat A."/>
            <person name="Mourya A."/>
            <person name="Yadav A."/>
        </authorList>
    </citation>
    <scope>NUCLEOTIDE SEQUENCE</scope>
    <source>
        <strain evidence="2">NE201</strain>
    </source>
</reference>
<dbReference type="Gene3D" id="1.10.260.40">
    <property type="entry name" value="lambda repressor-like DNA-binding domains"/>
    <property type="match status" value="1"/>
</dbReference>
<feature type="domain" description="HTH cro/C1-type" evidence="1">
    <location>
        <begin position="11"/>
        <end position="65"/>
    </location>
</feature>
<dbReference type="Pfam" id="PF01381">
    <property type="entry name" value="HTH_3"/>
    <property type="match status" value="1"/>
</dbReference>
<organism evidence="2 3">
    <name type="scientific">Fictibacillus fluitans</name>
    <dbReference type="NCBI Taxonomy" id="3058422"/>
    <lineage>
        <taxon>Bacteria</taxon>
        <taxon>Bacillati</taxon>
        <taxon>Bacillota</taxon>
        <taxon>Bacilli</taxon>
        <taxon>Bacillales</taxon>
        <taxon>Fictibacillaceae</taxon>
        <taxon>Fictibacillus</taxon>
    </lineage>
</organism>
<dbReference type="EMBL" id="JAUHTR010000006">
    <property type="protein sequence ID" value="MDN4525363.1"/>
    <property type="molecule type" value="Genomic_DNA"/>
</dbReference>
<dbReference type="InterPro" id="IPR010982">
    <property type="entry name" value="Lambda_DNA-bd_dom_sf"/>
</dbReference>
<gene>
    <name evidence="2" type="ORF">QYB97_12795</name>
</gene>
<name>A0ABT8HX55_9BACL</name>